<accession>A0A9D9IKE6</accession>
<dbReference type="InterPro" id="IPR052710">
    <property type="entry name" value="CAAX_protease"/>
</dbReference>
<feature type="transmembrane region" description="Helical" evidence="1">
    <location>
        <begin position="198"/>
        <end position="214"/>
    </location>
</feature>
<reference evidence="3" key="2">
    <citation type="journal article" date="2021" name="PeerJ">
        <title>Extensive microbial diversity within the chicken gut microbiome revealed by metagenomics and culture.</title>
        <authorList>
            <person name="Gilroy R."/>
            <person name="Ravi A."/>
            <person name="Getino M."/>
            <person name="Pursley I."/>
            <person name="Horton D.L."/>
            <person name="Alikhan N.F."/>
            <person name="Baker D."/>
            <person name="Gharbi K."/>
            <person name="Hall N."/>
            <person name="Watson M."/>
            <person name="Adriaenssens E.M."/>
            <person name="Foster-Nyarko E."/>
            <person name="Jarju S."/>
            <person name="Secka A."/>
            <person name="Antonio M."/>
            <person name="Oren A."/>
            <person name="Chaudhuri R.R."/>
            <person name="La Ragione R."/>
            <person name="Hildebrand F."/>
            <person name="Pallen M.J."/>
        </authorList>
    </citation>
    <scope>NUCLEOTIDE SEQUENCE</scope>
    <source>
        <strain evidence="3">B1-13419</strain>
    </source>
</reference>
<sequence length="306" mass="34135">MARRQTKRSYDLFSAFSYYVPGYTGSIMLIVLLVIGAAIGNATTLGLMAYSEETAKTYGFLISYPLMFIPPMLYAAYQSRKNEFFEGGYLIDSKNFGNFSGVSIAIAVSVATLAAAFALDPINAIMPPMPESLEEMMNSMMEGPLWVTLLSVSVFAPIFEEWLCRGMILRGLLQKIKPIWAIVISAAVFALIHLNPWQAIPAFVFGILFGYVYYRTGSLKLTMLMHCVNNTLSAVIGRMEMFKEADSFMDVFSTGSYISLCVLCIAMVIYFFFRIHSITIPFGQKSGCTPVKFEEEIEGRIEKDSL</sequence>
<dbReference type="EMBL" id="JADIMD010000030">
    <property type="protein sequence ID" value="MBO8474102.1"/>
    <property type="molecule type" value="Genomic_DNA"/>
</dbReference>
<keyword evidence="3" id="KW-0645">Protease</keyword>
<dbReference type="AlphaFoldDB" id="A0A9D9IKE6"/>
<reference evidence="3" key="1">
    <citation type="submission" date="2020-10" db="EMBL/GenBank/DDBJ databases">
        <authorList>
            <person name="Gilroy R."/>
        </authorList>
    </citation>
    <scope>NUCLEOTIDE SEQUENCE</scope>
    <source>
        <strain evidence="3">B1-13419</strain>
    </source>
</reference>
<dbReference type="Proteomes" id="UP000823757">
    <property type="component" value="Unassembled WGS sequence"/>
</dbReference>
<organism evidence="3 4">
    <name type="scientific">Candidatus Cryptobacteroides faecigallinarum</name>
    <dbReference type="NCBI Taxonomy" id="2840763"/>
    <lineage>
        <taxon>Bacteria</taxon>
        <taxon>Pseudomonadati</taxon>
        <taxon>Bacteroidota</taxon>
        <taxon>Bacteroidia</taxon>
        <taxon>Bacteroidales</taxon>
        <taxon>Candidatus Cryptobacteroides</taxon>
    </lineage>
</organism>
<keyword evidence="1" id="KW-1133">Transmembrane helix</keyword>
<protein>
    <submittedName>
        <fullName evidence="3">CPBP family intramembrane metalloprotease</fullName>
    </submittedName>
</protein>
<feature type="transmembrane region" description="Helical" evidence="1">
    <location>
        <begin position="145"/>
        <end position="164"/>
    </location>
</feature>
<dbReference type="GO" id="GO:0004175">
    <property type="term" value="F:endopeptidase activity"/>
    <property type="evidence" value="ECO:0007669"/>
    <property type="project" value="UniProtKB-ARBA"/>
</dbReference>
<dbReference type="PANTHER" id="PTHR36435:SF1">
    <property type="entry name" value="CAAX AMINO TERMINAL PROTEASE FAMILY PROTEIN"/>
    <property type="match status" value="1"/>
</dbReference>
<keyword evidence="3" id="KW-0378">Hydrolase</keyword>
<dbReference type="GO" id="GO:0008237">
    <property type="term" value="F:metallopeptidase activity"/>
    <property type="evidence" value="ECO:0007669"/>
    <property type="project" value="UniProtKB-KW"/>
</dbReference>
<feature type="transmembrane region" description="Helical" evidence="1">
    <location>
        <begin position="98"/>
        <end position="119"/>
    </location>
</feature>
<evidence type="ECO:0000256" key="1">
    <source>
        <dbReference type="SAM" id="Phobius"/>
    </source>
</evidence>
<evidence type="ECO:0000313" key="3">
    <source>
        <dbReference type="EMBL" id="MBO8474102.1"/>
    </source>
</evidence>
<dbReference type="Pfam" id="PF02517">
    <property type="entry name" value="Rce1-like"/>
    <property type="match status" value="1"/>
</dbReference>
<comment type="caution">
    <text evidence="3">The sequence shown here is derived from an EMBL/GenBank/DDBJ whole genome shotgun (WGS) entry which is preliminary data.</text>
</comment>
<gene>
    <name evidence="3" type="ORF">IAB91_02265</name>
</gene>
<evidence type="ECO:0000259" key="2">
    <source>
        <dbReference type="Pfam" id="PF02517"/>
    </source>
</evidence>
<dbReference type="PANTHER" id="PTHR36435">
    <property type="entry name" value="SLR1288 PROTEIN"/>
    <property type="match status" value="1"/>
</dbReference>
<name>A0A9D9IKE6_9BACT</name>
<feature type="transmembrane region" description="Helical" evidence="1">
    <location>
        <begin position="58"/>
        <end position="77"/>
    </location>
</feature>
<dbReference type="InterPro" id="IPR003675">
    <property type="entry name" value="Rce1/LyrA-like_dom"/>
</dbReference>
<feature type="transmembrane region" description="Helical" evidence="1">
    <location>
        <begin position="12"/>
        <end position="38"/>
    </location>
</feature>
<feature type="transmembrane region" description="Helical" evidence="1">
    <location>
        <begin position="251"/>
        <end position="273"/>
    </location>
</feature>
<feature type="domain" description="CAAX prenyl protease 2/Lysostaphin resistance protein A-like" evidence="2">
    <location>
        <begin position="145"/>
        <end position="231"/>
    </location>
</feature>
<feature type="transmembrane region" description="Helical" evidence="1">
    <location>
        <begin position="176"/>
        <end position="192"/>
    </location>
</feature>
<evidence type="ECO:0000313" key="4">
    <source>
        <dbReference type="Proteomes" id="UP000823757"/>
    </source>
</evidence>
<keyword evidence="1" id="KW-0812">Transmembrane</keyword>
<proteinExistence type="predicted"/>
<keyword evidence="1" id="KW-0472">Membrane</keyword>
<keyword evidence="3" id="KW-0482">Metalloprotease</keyword>
<dbReference type="GO" id="GO:0080120">
    <property type="term" value="P:CAAX-box protein maturation"/>
    <property type="evidence" value="ECO:0007669"/>
    <property type="project" value="UniProtKB-ARBA"/>
</dbReference>